<dbReference type="Proteomes" id="UP000030437">
    <property type="component" value="Unassembled WGS sequence"/>
</dbReference>
<sequence length="117" mass="13715">MREIKFRAWLENKMLSHEDLVDMDQEFYAMYTILTEPQEDMVFMQYTGLKDKNGKEIFEGDIVRIYSGRIKGSVKFQNAMFDVIEEGGNTSYLAEHDEDIEIIGNIHENPELLEKAK</sequence>
<dbReference type="AlphaFoldDB" id="A0A0A3IXC4"/>
<dbReference type="Gene3D" id="2.30.30.290">
    <property type="entry name" value="YopX-like domains"/>
    <property type="match status" value="1"/>
</dbReference>
<dbReference type="OrthoDB" id="1809393at2"/>
<dbReference type="Pfam" id="PF09643">
    <property type="entry name" value="YopX"/>
    <property type="match status" value="1"/>
</dbReference>
<gene>
    <name evidence="2" type="ORF">CD32_00355</name>
</gene>
<feature type="domain" description="YopX protein" evidence="1">
    <location>
        <begin position="5"/>
        <end position="114"/>
    </location>
</feature>
<reference evidence="2 3" key="1">
    <citation type="submission" date="2014-02" db="EMBL/GenBank/DDBJ databases">
        <title>Draft genome sequence of Lysinibacillus odysseyi NBRC 100172.</title>
        <authorList>
            <person name="Zhang F."/>
            <person name="Wang G."/>
            <person name="Zhang L."/>
        </authorList>
    </citation>
    <scope>NUCLEOTIDE SEQUENCE [LARGE SCALE GENOMIC DNA]</scope>
    <source>
        <strain evidence="2 3">NBRC 100172</strain>
    </source>
</reference>
<protein>
    <recommendedName>
        <fullName evidence="1">YopX protein domain-containing protein</fullName>
    </recommendedName>
</protein>
<dbReference type="EMBL" id="JPVP01000024">
    <property type="protein sequence ID" value="KGR89419.1"/>
    <property type="molecule type" value="Genomic_DNA"/>
</dbReference>
<evidence type="ECO:0000313" key="3">
    <source>
        <dbReference type="Proteomes" id="UP000030437"/>
    </source>
</evidence>
<dbReference type="RefSeq" id="WP_036150129.1">
    <property type="nucleotide sequence ID" value="NZ_AVCX01000032.1"/>
</dbReference>
<proteinExistence type="predicted"/>
<dbReference type="InterPro" id="IPR019096">
    <property type="entry name" value="YopX_protein"/>
</dbReference>
<keyword evidence="3" id="KW-1185">Reference proteome</keyword>
<comment type="caution">
    <text evidence="2">The sequence shown here is derived from an EMBL/GenBank/DDBJ whole genome shotgun (WGS) entry which is preliminary data.</text>
</comment>
<dbReference type="SUPFAM" id="SSF159006">
    <property type="entry name" value="YopX-like"/>
    <property type="match status" value="1"/>
</dbReference>
<dbReference type="InterPro" id="IPR023385">
    <property type="entry name" value="YopX-like_C"/>
</dbReference>
<evidence type="ECO:0000259" key="1">
    <source>
        <dbReference type="Pfam" id="PF09643"/>
    </source>
</evidence>
<dbReference type="STRING" id="1220589.CD32_00355"/>
<evidence type="ECO:0000313" key="2">
    <source>
        <dbReference type="EMBL" id="KGR89419.1"/>
    </source>
</evidence>
<dbReference type="InterPro" id="IPR010024">
    <property type="entry name" value="CHP16711"/>
</dbReference>
<accession>A0A0A3IXC4</accession>
<dbReference type="NCBIfam" id="TIGR01671">
    <property type="entry name" value="phage_TIGR01671"/>
    <property type="match status" value="1"/>
</dbReference>
<organism evidence="2 3">
    <name type="scientific">Lysinibacillus odysseyi 34hs-1 = NBRC 100172</name>
    <dbReference type="NCBI Taxonomy" id="1220589"/>
    <lineage>
        <taxon>Bacteria</taxon>
        <taxon>Bacillati</taxon>
        <taxon>Bacillota</taxon>
        <taxon>Bacilli</taxon>
        <taxon>Bacillales</taxon>
        <taxon>Bacillaceae</taxon>
        <taxon>Lysinibacillus</taxon>
    </lineage>
</organism>
<name>A0A0A3IXC4_9BACI</name>
<dbReference type="eggNOG" id="ENOG5033ART">
    <property type="taxonomic scope" value="Bacteria"/>
</dbReference>